<dbReference type="InterPro" id="IPR013078">
    <property type="entry name" value="His_Pase_superF_clade-1"/>
</dbReference>
<evidence type="ECO:0000256" key="1">
    <source>
        <dbReference type="PIRSR" id="PIRSR036922-1"/>
    </source>
</evidence>
<dbReference type="EC" id="5.4.2.12" evidence="6"/>
<feature type="active site" description="Tele-phosphohistidine intermediate" evidence="1">
    <location>
        <position position="180"/>
    </location>
</feature>
<evidence type="ECO:0000256" key="4">
    <source>
        <dbReference type="SAM" id="MobiDB-lite"/>
    </source>
</evidence>
<accession>A0A839DXT2</accession>
<dbReference type="GO" id="GO:0004619">
    <property type="term" value="F:phosphoglycerate mutase activity"/>
    <property type="evidence" value="ECO:0007669"/>
    <property type="project" value="UniProtKB-EC"/>
</dbReference>
<proteinExistence type="predicted"/>
<dbReference type="PIRSF" id="PIRSF036922">
    <property type="entry name" value="RNaseH_PGAM"/>
    <property type="match status" value="1"/>
</dbReference>
<organism evidence="6 7">
    <name type="scientific">Halosaccharopolyspora lacisalsi</name>
    <dbReference type="NCBI Taxonomy" id="1000566"/>
    <lineage>
        <taxon>Bacteria</taxon>
        <taxon>Bacillati</taxon>
        <taxon>Actinomycetota</taxon>
        <taxon>Actinomycetes</taxon>
        <taxon>Pseudonocardiales</taxon>
        <taxon>Pseudonocardiaceae</taxon>
        <taxon>Halosaccharopolyspora</taxon>
    </lineage>
</organism>
<dbReference type="EMBL" id="JACGWZ010000003">
    <property type="protein sequence ID" value="MBA8825539.1"/>
    <property type="molecule type" value="Genomic_DNA"/>
</dbReference>
<keyword evidence="6" id="KW-0413">Isomerase</keyword>
<dbReference type="InterPro" id="IPR012337">
    <property type="entry name" value="RNaseH-like_sf"/>
</dbReference>
<dbReference type="Pfam" id="PF00300">
    <property type="entry name" value="His_Phos_1"/>
    <property type="match status" value="1"/>
</dbReference>
<evidence type="ECO:0000313" key="6">
    <source>
        <dbReference type="EMBL" id="MBA8825539.1"/>
    </source>
</evidence>
<sequence>MSMRVVVEADGGSRGNPGPAGFGAVVWDSSGRVLAERSEGLGSATNNVAEYEGLIAGLRAAVELGATEADVRLDSKLVVEQMSGRWRVKHASLQPLARRATELVGRLERVRFEWIPRARNEHADRLANEAMDEQAGLGKPREPEQPPAETAARTETTAPAASSTWTGAMGAPTRLVLVRHGQTAMSVDRRYSGRGDVELTPLGEQQAVAAAKRVAALEGVVTAEGAAPVITSPLSRAQQTARAVVEATGAELRTHEGLLETDFGAWEGLTFSEAAEQYTDLHRRWLGDPSVDPPRGESLQAVFERVASVQRELVEQYAGRTVVIVSHVTPIKAMLRLGLDVGPTLFYRLHLDLASVSLVEFYPDGNASVRLVNDTSHLG</sequence>
<dbReference type="InterPro" id="IPR029033">
    <property type="entry name" value="His_PPase_superfam"/>
</dbReference>
<dbReference type="InterPro" id="IPR014636">
    <property type="entry name" value="RNaseH/PGlycerate_mutase"/>
</dbReference>
<dbReference type="GO" id="GO:0005737">
    <property type="term" value="C:cytoplasm"/>
    <property type="evidence" value="ECO:0007669"/>
    <property type="project" value="TreeGrafter"/>
</dbReference>
<evidence type="ECO:0000313" key="7">
    <source>
        <dbReference type="Proteomes" id="UP000569329"/>
    </source>
</evidence>
<keyword evidence="7" id="KW-1185">Reference proteome</keyword>
<feature type="domain" description="RNase H type-1" evidence="5">
    <location>
        <begin position="1"/>
        <end position="140"/>
    </location>
</feature>
<feature type="active site" description="Proton donor/acceptor; for phosphatase activity" evidence="1">
    <location>
        <position position="260"/>
    </location>
</feature>
<feature type="binding site" evidence="3">
    <location>
        <position position="236"/>
    </location>
    <ligand>
        <name>substrate</name>
    </ligand>
</feature>
<dbReference type="NCBIfam" id="NF005567">
    <property type="entry name" value="PRK07238.1"/>
    <property type="match status" value="1"/>
</dbReference>
<dbReference type="InterPro" id="IPR050275">
    <property type="entry name" value="PGM_Phosphatase"/>
</dbReference>
<comment type="caution">
    <text evidence="6">The sequence shown here is derived from an EMBL/GenBank/DDBJ whole genome shotgun (WGS) entry which is preliminary data.</text>
</comment>
<dbReference type="Pfam" id="PF13456">
    <property type="entry name" value="RVT_3"/>
    <property type="match status" value="1"/>
</dbReference>
<reference evidence="6 7" key="1">
    <citation type="submission" date="2020-07" db="EMBL/GenBank/DDBJ databases">
        <title>Sequencing the genomes of 1000 actinobacteria strains.</title>
        <authorList>
            <person name="Klenk H.-P."/>
        </authorList>
    </citation>
    <scope>NUCLEOTIDE SEQUENCE [LARGE SCALE GENOMIC DNA]</scope>
    <source>
        <strain evidence="6 7">DSM 45975</strain>
    </source>
</reference>
<dbReference type="SMART" id="SM00855">
    <property type="entry name" value="PGAM"/>
    <property type="match status" value="1"/>
</dbReference>
<dbReference type="Proteomes" id="UP000569329">
    <property type="component" value="Unassembled WGS sequence"/>
</dbReference>
<dbReference type="Gene3D" id="3.30.420.10">
    <property type="entry name" value="Ribonuclease H-like superfamily/Ribonuclease H"/>
    <property type="match status" value="1"/>
</dbReference>
<name>A0A839DXT2_9PSEU</name>
<evidence type="ECO:0000259" key="5">
    <source>
        <dbReference type="PROSITE" id="PS50879"/>
    </source>
</evidence>
<feature type="compositionally biased region" description="Low complexity" evidence="4">
    <location>
        <begin position="147"/>
        <end position="161"/>
    </location>
</feature>
<dbReference type="InterPro" id="IPR002156">
    <property type="entry name" value="RNaseH_domain"/>
</dbReference>
<dbReference type="PANTHER" id="PTHR48100">
    <property type="entry name" value="BROAD-SPECIFICITY PHOSPHATASE YOR283W-RELATED"/>
    <property type="match status" value="1"/>
</dbReference>
<feature type="region of interest" description="Disordered" evidence="4">
    <location>
        <begin position="132"/>
        <end position="166"/>
    </location>
</feature>
<gene>
    <name evidence="6" type="ORF">FHX42_002890</name>
</gene>
<dbReference type="InterPro" id="IPR036397">
    <property type="entry name" value="RNaseH_sf"/>
</dbReference>
<evidence type="ECO:0000256" key="2">
    <source>
        <dbReference type="PIRSR" id="PIRSR613078-1"/>
    </source>
</evidence>
<protein>
    <submittedName>
        <fullName evidence="6">Putative phosphoglycerate mutase</fullName>
        <ecNumber evidence="6">5.4.2.12</ecNumber>
    </submittedName>
</protein>
<dbReference type="GO" id="GO:0016791">
    <property type="term" value="F:phosphatase activity"/>
    <property type="evidence" value="ECO:0007669"/>
    <property type="project" value="TreeGrafter"/>
</dbReference>
<dbReference type="AlphaFoldDB" id="A0A839DXT2"/>
<dbReference type="CDD" id="cd07067">
    <property type="entry name" value="HP_PGM_like"/>
    <property type="match status" value="1"/>
</dbReference>
<dbReference type="SUPFAM" id="SSF53098">
    <property type="entry name" value="Ribonuclease H-like"/>
    <property type="match status" value="1"/>
</dbReference>
<dbReference type="PROSITE" id="PS50879">
    <property type="entry name" value="RNASE_H_1"/>
    <property type="match status" value="1"/>
</dbReference>
<feature type="active site" description="Proton donor/acceptor" evidence="2">
    <location>
        <position position="260"/>
    </location>
</feature>
<dbReference type="PANTHER" id="PTHR48100:SF62">
    <property type="entry name" value="GLUCOSYL-3-PHOSPHOGLYCERATE PHOSPHATASE"/>
    <property type="match status" value="1"/>
</dbReference>
<dbReference type="GO" id="GO:0003676">
    <property type="term" value="F:nucleic acid binding"/>
    <property type="evidence" value="ECO:0007669"/>
    <property type="project" value="InterPro"/>
</dbReference>
<dbReference type="CDD" id="cd09279">
    <property type="entry name" value="RNase_HI_like"/>
    <property type="match status" value="1"/>
</dbReference>
<dbReference type="SUPFAM" id="SSF53254">
    <property type="entry name" value="Phosphoglycerate mutase-like"/>
    <property type="match status" value="1"/>
</dbReference>
<evidence type="ECO:0000256" key="3">
    <source>
        <dbReference type="PIRSR" id="PIRSR613078-2"/>
    </source>
</evidence>
<dbReference type="Gene3D" id="3.40.50.1240">
    <property type="entry name" value="Phosphoglycerate mutase-like"/>
    <property type="match status" value="1"/>
</dbReference>
<dbReference type="GO" id="GO:0004523">
    <property type="term" value="F:RNA-DNA hybrid ribonuclease activity"/>
    <property type="evidence" value="ECO:0007669"/>
    <property type="project" value="InterPro"/>
</dbReference>